<dbReference type="PANTHER" id="PTHR30579:SF2">
    <property type="entry name" value="HTH-TYPE TRANSCRIPTIONAL REGULATOR ARGP"/>
    <property type="match status" value="1"/>
</dbReference>
<dbReference type="SUPFAM" id="SSF46785">
    <property type="entry name" value="Winged helix' DNA-binding domain"/>
    <property type="match status" value="1"/>
</dbReference>
<dbReference type="InterPro" id="IPR017685">
    <property type="entry name" value="ArgP"/>
</dbReference>
<reference evidence="6 7" key="1">
    <citation type="submission" date="2014-06" db="EMBL/GenBank/DDBJ databases">
        <authorList>
            <person name="Bishop-Lilly K.A."/>
            <person name="Broomall S.M."/>
            <person name="Chain P.S."/>
            <person name="Chertkov O."/>
            <person name="Coyne S.R."/>
            <person name="Daligault H.E."/>
            <person name="Davenport K.W."/>
            <person name="Erkkila T."/>
            <person name="Frey K.G."/>
            <person name="Gibbons H.S."/>
            <person name="Gu W."/>
            <person name="Jaissle J."/>
            <person name="Johnson S.L."/>
            <person name="Koroleva G.I."/>
            <person name="Ladner J.T."/>
            <person name="Lo C.-C."/>
            <person name="Minogue T.D."/>
            <person name="Munk C."/>
            <person name="Palacios G.F."/>
            <person name="Redden C.L."/>
            <person name="Rosenzweig C.N."/>
            <person name="Scholz M.B."/>
            <person name="Teshima H."/>
            <person name="Xu Y."/>
        </authorList>
    </citation>
    <scope>NUCLEOTIDE SEQUENCE [LARGE SCALE GENOMIC DNA]</scope>
    <source>
        <strain evidence="6 7">FTZ</strain>
    </source>
</reference>
<evidence type="ECO:0000256" key="3">
    <source>
        <dbReference type="ARBA" id="ARBA00023125"/>
    </source>
</evidence>
<comment type="caution">
    <text evidence="6">The sequence shown here is derived from an EMBL/GenBank/DDBJ whole genome shotgun (WGS) entry which is preliminary data.</text>
</comment>
<dbReference type="InterPro" id="IPR036388">
    <property type="entry name" value="WH-like_DNA-bd_sf"/>
</dbReference>
<dbReference type="InterPro" id="IPR036390">
    <property type="entry name" value="WH_DNA-bd_sf"/>
</dbReference>
<dbReference type="NCBIfam" id="NF002964">
    <property type="entry name" value="PRK03635.1"/>
    <property type="match status" value="1"/>
</dbReference>
<protein>
    <submittedName>
        <fullName evidence="6">Transcriptional regulator, ArgP family protein</fullName>
    </submittedName>
</protein>
<dbReference type="Pfam" id="PF00126">
    <property type="entry name" value="HTH_1"/>
    <property type="match status" value="1"/>
</dbReference>
<evidence type="ECO:0000256" key="2">
    <source>
        <dbReference type="ARBA" id="ARBA00023015"/>
    </source>
</evidence>
<dbReference type="Proteomes" id="UP000028987">
    <property type="component" value="Unassembled WGS sequence"/>
</dbReference>
<comment type="similarity">
    <text evidence="1">Belongs to the LysR transcriptional regulatory family.</text>
</comment>
<sequence>MIDYKAIQALKEVIEQQSFELAADKLFISQSAVSQRIKSLETKFGASVLIRILPYKVTKLGQDLLSLLTKVELLESSLLEEKKLIQNTKLQISIAINQDSLDTWFLDVLKVMDTTNLVRFNFKTFDQEMTLKSLQKGEVLSCISTMKKTAHGCYVEKLGEIEYLLVCSPYFHDKYFTKFKRRNKDWVNTLKQAPSLLFNQYDQLNSRFMEKFYGFQVDIDNCHIVPSVKGFKQMCLQGKGYALLPKSDIIDEIKNGELIILDDKCIWNMELFWHYWDLPDNNYRKIMTTLISESKQKLLDIKKCLY</sequence>
<evidence type="ECO:0000259" key="5">
    <source>
        <dbReference type="PROSITE" id="PS50931"/>
    </source>
</evidence>
<dbReference type="Gene3D" id="1.10.10.10">
    <property type="entry name" value="Winged helix-like DNA-binding domain superfamily/Winged helix DNA-binding domain"/>
    <property type="match status" value="1"/>
</dbReference>
<evidence type="ECO:0000313" key="6">
    <source>
        <dbReference type="EMBL" id="KFJ39749.1"/>
    </source>
</evidence>
<dbReference type="PROSITE" id="PS50931">
    <property type="entry name" value="HTH_LYSR"/>
    <property type="match status" value="1"/>
</dbReference>
<evidence type="ECO:0000313" key="7">
    <source>
        <dbReference type="Proteomes" id="UP000028987"/>
    </source>
</evidence>
<organism evidence="6 7">
    <name type="scientific">Francisella tularensis</name>
    <dbReference type="NCBI Taxonomy" id="263"/>
    <lineage>
        <taxon>Bacteria</taxon>
        <taxon>Pseudomonadati</taxon>
        <taxon>Pseudomonadota</taxon>
        <taxon>Gammaproteobacteria</taxon>
        <taxon>Thiotrichales</taxon>
        <taxon>Francisellaceae</taxon>
        <taxon>Francisella</taxon>
    </lineage>
</organism>
<keyword evidence="2" id="KW-0805">Transcription regulation</keyword>
<dbReference type="PANTHER" id="PTHR30579">
    <property type="entry name" value="TRANSCRIPTIONAL REGULATOR"/>
    <property type="match status" value="1"/>
</dbReference>
<dbReference type="Gene3D" id="3.40.190.290">
    <property type="match status" value="1"/>
</dbReference>
<dbReference type="InterPro" id="IPR050176">
    <property type="entry name" value="LTTR"/>
</dbReference>
<dbReference type="EMBL" id="JOVO01000018">
    <property type="protein sequence ID" value="KFJ39749.1"/>
    <property type="molecule type" value="Genomic_DNA"/>
</dbReference>
<name>A0AAW3D3H3_FRATU</name>
<feature type="domain" description="HTH lysR-type" evidence="5">
    <location>
        <begin position="2"/>
        <end position="51"/>
    </location>
</feature>
<dbReference type="RefSeq" id="WP_003022801.1">
    <property type="nucleotide sequence ID" value="NZ_CP089550.1"/>
</dbReference>
<evidence type="ECO:0000256" key="4">
    <source>
        <dbReference type="ARBA" id="ARBA00023163"/>
    </source>
</evidence>
<evidence type="ECO:0000256" key="1">
    <source>
        <dbReference type="ARBA" id="ARBA00009437"/>
    </source>
</evidence>
<dbReference type="AlphaFoldDB" id="A0AAW3D3H3"/>
<dbReference type="NCBIfam" id="TIGR03298">
    <property type="entry name" value="argP"/>
    <property type="match status" value="1"/>
</dbReference>
<dbReference type="InterPro" id="IPR005119">
    <property type="entry name" value="LysR_subst-bd"/>
</dbReference>
<dbReference type="Pfam" id="PF03466">
    <property type="entry name" value="LysR_substrate"/>
    <property type="match status" value="1"/>
</dbReference>
<keyword evidence="3" id="KW-0238">DNA-binding</keyword>
<gene>
    <name evidence="6" type="primary">argP</name>
    <name evidence="6" type="ORF">DR87_2028</name>
</gene>
<proteinExistence type="inferred from homology"/>
<accession>A0AAW3D3H3</accession>
<dbReference type="InterPro" id="IPR000847">
    <property type="entry name" value="LysR_HTH_N"/>
</dbReference>
<dbReference type="PRINTS" id="PR00039">
    <property type="entry name" value="HTHLYSR"/>
</dbReference>
<dbReference type="GO" id="GO:0003677">
    <property type="term" value="F:DNA binding"/>
    <property type="evidence" value="ECO:0007669"/>
    <property type="project" value="UniProtKB-KW"/>
</dbReference>
<keyword evidence="4" id="KW-0804">Transcription</keyword>
<dbReference type="GO" id="GO:0003700">
    <property type="term" value="F:DNA-binding transcription factor activity"/>
    <property type="evidence" value="ECO:0007669"/>
    <property type="project" value="InterPro"/>
</dbReference>
<dbReference type="SUPFAM" id="SSF53850">
    <property type="entry name" value="Periplasmic binding protein-like II"/>
    <property type="match status" value="1"/>
</dbReference>